<keyword evidence="5 7" id="KW-1133">Transmembrane helix</keyword>
<feature type="transmembrane region" description="Helical" evidence="7">
    <location>
        <begin position="113"/>
        <end position="130"/>
    </location>
</feature>
<dbReference type="OMA" id="INIFRFG"/>
<feature type="transmembrane region" description="Helical" evidence="7">
    <location>
        <begin position="251"/>
        <end position="278"/>
    </location>
</feature>
<reference evidence="8 9" key="1">
    <citation type="submission" date="2013-09" db="EMBL/GenBank/DDBJ databases">
        <title>Corchorus capsularis genome sequencing.</title>
        <authorList>
            <person name="Alam M."/>
            <person name="Haque M.S."/>
            <person name="Islam M.S."/>
            <person name="Emdad E.M."/>
            <person name="Islam M.M."/>
            <person name="Ahmed B."/>
            <person name="Halim A."/>
            <person name="Hossen Q.M.M."/>
            <person name="Hossain M.Z."/>
            <person name="Ahmed R."/>
            <person name="Khan M.M."/>
            <person name="Islam R."/>
            <person name="Rashid M.M."/>
            <person name="Khan S.A."/>
            <person name="Rahman M.S."/>
            <person name="Alam M."/>
        </authorList>
    </citation>
    <scope>NUCLEOTIDE SEQUENCE [LARGE SCALE GENOMIC DNA]</scope>
    <source>
        <strain evidence="9">cv. CVL-1</strain>
        <tissue evidence="8">Whole seedling</tissue>
    </source>
</reference>
<evidence type="ECO:0000313" key="8">
    <source>
        <dbReference type="EMBL" id="OMO69935.1"/>
    </source>
</evidence>
<evidence type="ECO:0000256" key="2">
    <source>
        <dbReference type="ARBA" id="ARBA00010199"/>
    </source>
</evidence>
<dbReference type="Proteomes" id="UP000188268">
    <property type="component" value="Unassembled WGS sequence"/>
</dbReference>
<feature type="transmembrane region" description="Helical" evidence="7">
    <location>
        <begin position="328"/>
        <end position="353"/>
    </location>
</feature>
<dbReference type="PANTHER" id="PTHR11206">
    <property type="entry name" value="MULTIDRUG RESISTANCE PROTEIN"/>
    <property type="match status" value="1"/>
</dbReference>
<comment type="similarity">
    <text evidence="2 7">Belongs to the multi antimicrobial extrusion (MATE) (TC 2.A.66.1) family.</text>
</comment>
<feature type="transmembrane region" description="Helical" evidence="7">
    <location>
        <begin position="150"/>
        <end position="171"/>
    </location>
</feature>
<feature type="transmembrane region" description="Helical" evidence="7">
    <location>
        <begin position="178"/>
        <end position="199"/>
    </location>
</feature>
<name>A0A1R3HI15_COCAP</name>
<evidence type="ECO:0000313" key="9">
    <source>
        <dbReference type="Proteomes" id="UP000188268"/>
    </source>
</evidence>
<dbReference type="Pfam" id="PF01554">
    <property type="entry name" value="MatE"/>
    <property type="match status" value="2"/>
</dbReference>
<dbReference type="Gramene" id="OMO69935">
    <property type="protein sequence ID" value="OMO69935"/>
    <property type="gene ID" value="CCACVL1_19193"/>
</dbReference>
<feature type="transmembrane region" description="Helical" evidence="7">
    <location>
        <begin position="431"/>
        <end position="452"/>
    </location>
</feature>
<sequence length="487" mass="54018">MDNNLEERFLARHEEDKSNLKTKVWIESKKIWRVAFPSMLARVTAFGMIVITQSFLGHINEVELATYALIQSILLRFVNGILIGMSSATETLCGQAFGAKHYHMMGIYLQRSWIVDGVTATVLLPLFIFATPLLKLLGQDEEIANAAGRISLWFIPMVYNMVFSLTIQMYLQSQLKNLIVGWLSSVSFVFHILISWIMVYKLDWGVDGAMAALNISSWLMVIGEFIYIFGGWCPDTWKGFSVAAFYELVPVLRLSVASGLMVCLELWYNAILVLLAGYMKNAAIAIDAFSICANMNGWEFMICLGFLGAAIVRVANELGRGDAAAVKFSIKTILATSTVFGVFFFTICLIFGHQLSYFFTDDERVAAAVSNLSTLLAFSILLNSVQPVLSGVACGAGLQGIVAFVNLGSYYGVGLPVGIVLGYVLNFQVQGLWVGLLSGVLLQTVILSIIVYRTDWEEQVRRAYDRLNRWLLKPEGDVAKKQSQILA</sequence>
<proteinExistence type="inferred from homology"/>
<dbReference type="GO" id="GO:1990961">
    <property type="term" value="P:xenobiotic detoxification by transmembrane export across the plasma membrane"/>
    <property type="evidence" value="ECO:0007669"/>
    <property type="project" value="InterPro"/>
</dbReference>
<keyword evidence="3" id="KW-0813">Transport</keyword>
<evidence type="ECO:0000256" key="4">
    <source>
        <dbReference type="ARBA" id="ARBA00022692"/>
    </source>
</evidence>
<keyword evidence="6 7" id="KW-0472">Membrane</keyword>
<feature type="transmembrane region" description="Helical" evidence="7">
    <location>
        <begin position="365"/>
        <end position="389"/>
    </location>
</feature>
<dbReference type="CDD" id="cd13132">
    <property type="entry name" value="MATE_eukaryotic"/>
    <property type="match status" value="1"/>
</dbReference>
<comment type="subcellular location">
    <subcellularLocation>
        <location evidence="1">Membrane</location>
        <topology evidence="1">Multi-pass membrane protein</topology>
    </subcellularLocation>
</comment>
<dbReference type="GO" id="GO:0015297">
    <property type="term" value="F:antiporter activity"/>
    <property type="evidence" value="ECO:0007669"/>
    <property type="project" value="InterPro"/>
</dbReference>
<feature type="transmembrane region" description="Helical" evidence="7">
    <location>
        <begin position="298"/>
        <end position="316"/>
    </location>
</feature>
<evidence type="ECO:0000256" key="3">
    <source>
        <dbReference type="ARBA" id="ARBA00022448"/>
    </source>
</evidence>
<dbReference type="InterPro" id="IPR045069">
    <property type="entry name" value="MATE_euk"/>
</dbReference>
<gene>
    <name evidence="8" type="ORF">CCACVL1_19193</name>
</gene>
<dbReference type="InterPro" id="IPR002528">
    <property type="entry name" value="MATE_fam"/>
</dbReference>
<evidence type="ECO:0000256" key="6">
    <source>
        <dbReference type="ARBA" id="ARBA00023136"/>
    </source>
</evidence>
<comment type="caution">
    <text evidence="8">The sequence shown here is derived from an EMBL/GenBank/DDBJ whole genome shotgun (WGS) entry which is preliminary data.</text>
</comment>
<protein>
    <recommendedName>
        <fullName evidence="7">Protein DETOXIFICATION</fullName>
    </recommendedName>
    <alternativeName>
        <fullName evidence="7">Multidrug and toxic compound extrusion protein</fullName>
    </alternativeName>
</protein>
<dbReference type="NCBIfam" id="TIGR00797">
    <property type="entry name" value="matE"/>
    <property type="match status" value="1"/>
</dbReference>
<keyword evidence="9" id="KW-1185">Reference proteome</keyword>
<dbReference type="EMBL" id="AWWV01011911">
    <property type="protein sequence ID" value="OMO69935.1"/>
    <property type="molecule type" value="Genomic_DNA"/>
</dbReference>
<feature type="transmembrane region" description="Helical" evidence="7">
    <location>
        <begin position="211"/>
        <end position="230"/>
    </location>
</feature>
<dbReference type="OrthoDB" id="2126698at2759"/>
<evidence type="ECO:0000256" key="7">
    <source>
        <dbReference type="RuleBase" id="RU004914"/>
    </source>
</evidence>
<dbReference type="AlphaFoldDB" id="A0A1R3HI15"/>
<evidence type="ECO:0000256" key="5">
    <source>
        <dbReference type="ARBA" id="ARBA00022989"/>
    </source>
</evidence>
<organism evidence="8 9">
    <name type="scientific">Corchorus capsularis</name>
    <name type="common">Jute</name>
    <dbReference type="NCBI Taxonomy" id="210143"/>
    <lineage>
        <taxon>Eukaryota</taxon>
        <taxon>Viridiplantae</taxon>
        <taxon>Streptophyta</taxon>
        <taxon>Embryophyta</taxon>
        <taxon>Tracheophyta</taxon>
        <taxon>Spermatophyta</taxon>
        <taxon>Magnoliopsida</taxon>
        <taxon>eudicotyledons</taxon>
        <taxon>Gunneridae</taxon>
        <taxon>Pentapetalae</taxon>
        <taxon>rosids</taxon>
        <taxon>malvids</taxon>
        <taxon>Malvales</taxon>
        <taxon>Malvaceae</taxon>
        <taxon>Grewioideae</taxon>
        <taxon>Apeibeae</taxon>
        <taxon>Corchorus</taxon>
    </lineage>
</organism>
<keyword evidence="4 7" id="KW-0812">Transmembrane</keyword>
<dbReference type="GO" id="GO:0016020">
    <property type="term" value="C:membrane"/>
    <property type="evidence" value="ECO:0007669"/>
    <property type="project" value="UniProtKB-SubCell"/>
</dbReference>
<accession>A0A1R3HI15</accession>
<dbReference type="STRING" id="210143.A0A1R3HI15"/>
<feature type="transmembrane region" description="Helical" evidence="7">
    <location>
        <begin position="401"/>
        <end position="425"/>
    </location>
</feature>
<dbReference type="GO" id="GO:0042910">
    <property type="term" value="F:xenobiotic transmembrane transporter activity"/>
    <property type="evidence" value="ECO:0007669"/>
    <property type="project" value="InterPro"/>
</dbReference>
<evidence type="ECO:0000256" key="1">
    <source>
        <dbReference type="ARBA" id="ARBA00004141"/>
    </source>
</evidence>